<organism evidence="1">
    <name type="scientific">Streptomyces sp. NBC_00008</name>
    <dbReference type="NCBI Taxonomy" id="2903610"/>
    <lineage>
        <taxon>Bacteria</taxon>
        <taxon>Bacillati</taxon>
        <taxon>Actinomycetota</taxon>
        <taxon>Actinomycetes</taxon>
        <taxon>Kitasatosporales</taxon>
        <taxon>Streptomycetaceae</taxon>
        <taxon>Streptomyces</taxon>
    </lineage>
</organism>
<proteinExistence type="predicted"/>
<protein>
    <submittedName>
        <fullName evidence="1">Uncharacterized protein</fullName>
    </submittedName>
</protein>
<reference evidence="1" key="1">
    <citation type="submission" date="2022-10" db="EMBL/GenBank/DDBJ databases">
        <title>The complete genomes of actinobacterial strains from the NBC collection.</title>
        <authorList>
            <person name="Joergensen T.S."/>
            <person name="Alvarez Arevalo M."/>
            <person name="Sterndorff E.B."/>
            <person name="Faurdal D."/>
            <person name="Vuksanovic O."/>
            <person name="Mourched A.-S."/>
            <person name="Charusanti P."/>
            <person name="Shaw S."/>
            <person name="Blin K."/>
            <person name="Weber T."/>
        </authorList>
    </citation>
    <scope>NUCLEOTIDE SEQUENCE</scope>
    <source>
        <strain evidence="1">NBC_00008</strain>
    </source>
</reference>
<sequence length="97" mass="10229">MLADDCAPSHTESLAQSLRYALTYAAELSAMLADGNADPEKAAHLVQAIRNMLCAAEDELGPLDDVQKEIDAVAAIHGLSDVELFSAITDTPTSEIS</sequence>
<evidence type="ECO:0000313" key="1">
    <source>
        <dbReference type="EMBL" id="WTW72335.1"/>
    </source>
</evidence>
<accession>A0AAU2VZW5</accession>
<name>A0AAU2VZW5_9ACTN</name>
<dbReference type="AlphaFoldDB" id="A0AAU2VZW5"/>
<gene>
    <name evidence="1" type="ORF">OG398_30785</name>
</gene>
<dbReference type="EMBL" id="CP108313">
    <property type="protein sequence ID" value="WTW72335.1"/>
    <property type="molecule type" value="Genomic_DNA"/>
</dbReference>